<evidence type="ECO:0000313" key="6">
    <source>
        <dbReference type="EMBL" id="ESO05105.1"/>
    </source>
</evidence>
<dbReference type="PROSITE" id="PS50011">
    <property type="entry name" value="PROTEIN_KINASE_DOM"/>
    <property type="match status" value="1"/>
</dbReference>
<feature type="binding site" evidence="3">
    <location>
        <position position="97"/>
    </location>
    <ligand>
        <name>Mg(2+)</name>
        <dbReference type="ChEBI" id="CHEBI:18420"/>
    </ligand>
</feature>
<dbReference type="InterPro" id="IPR001245">
    <property type="entry name" value="Ser-Thr/Tyr_kinase_cat_dom"/>
</dbReference>
<dbReference type="RefSeq" id="XP_009017038.1">
    <property type="nucleotide sequence ID" value="XM_009018790.1"/>
</dbReference>
<dbReference type="GO" id="GO:0005886">
    <property type="term" value="C:plasma membrane"/>
    <property type="evidence" value="ECO:0000318"/>
    <property type="project" value="GO_Central"/>
</dbReference>
<dbReference type="GO" id="GO:0051897">
    <property type="term" value="P:positive regulation of phosphatidylinositol 3-kinase/protein kinase B signal transduction"/>
    <property type="evidence" value="ECO:0000318"/>
    <property type="project" value="GO_Central"/>
</dbReference>
<dbReference type="OrthoDB" id="6071166at2759"/>
<evidence type="ECO:0000256" key="1">
    <source>
        <dbReference type="PIRSR" id="PIRSR000615-1"/>
    </source>
</evidence>
<dbReference type="GO" id="GO:0038062">
    <property type="term" value="F:protein tyrosine kinase collagen receptor activity"/>
    <property type="evidence" value="ECO:0000318"/>
    <property type="project" value="GO_Central"/>
</dbReference>
<feature type="active site" description="Proton acceptor" evidence="1">
    <location>
        <position position="92"/>
    </location>
</feature>
<dbReference type="SMART" id="SM00219">
    <property type="entry name" value="TyrKc"/>
    <property type="match status" value="1"/>
</dbReference>
<sequence length="284" mass="32750">NRSKFDCELRIMSRIRDRNIVNLIGACTLEQPNCLIFEYLKYGDLKRFLQLRCPPRIKIKVTNVTLGCLLYMSSQIGSGMKHLELLGLVHRDLACRNCLVGDSFHVKVSDLGTSHLLHESDYYPQPYSDLLLPVRWMAWESVLMGKFTTKSDVWSFGMTLWEMLNYALLSPYPHLSEEQVCLSNCELFRNHQPTILNPPPSHHHFPPPPPHPTPELPVKPPSCPRELYDLMLHCWSKQKDDRPTFKEIAMFLERKSSGYDPRDDVKWLEIPGISFSAAVAAEEI</sequence>
<dbReference type="InterPro" id="IPR000719">
    <property type="entry name" value="Prot_kinase_dom"/>
</dbReference>
<dbReference type="GO" id="GO:0046872">
    <property type="term" value="F:metal ion binding"/>
    <property type="evidence" value="ECO:0007669"/>
    <property type="project" value="UniProtKB-KW"/>
</dbReference>
<feature type="region of interest" description="Disordered" evidence="4">
    <location>
        <begin position="198"/>
        <end position="217"/>
    </location>
</feature>
<dbReference type="FunFam" id="3.30.200.20:FF:001220">
    <property type="entry name" value="ABL protein"/>
    <property type="match status" value="1"/>
</dbReference>
<dbReference type="GO" id="GO:0043235">
    <property type="term" value="C:receptor complex"/>
    <property type="evidence" value="ECO:0000318"/>
    <property type="project" value="GO_Central"/>
</dbReference>
<dbReference type="eggNOG" id="KOG1094">
    <property type="taxonomic scope" value="Eukaryota"/>
</dbReference>
<dbReference type="Proteomes" id="UP000015101">
    <property type="component" value="Unassembled WGS sequence"/>
</dbReference>
<evidence type="ECO:0000256" key="2">
    <source>
        <dbReference type="PIRSR" id="PIRSR000615-2"/>
    </source>
</evidence>
<reference evidence="7" key="3">
    <citation type="submission" date="2015-06" db="UniProtKB">
        <authorList>
            <consortium name="EnsemblMetazoa"/>
        </authorList>
    </citation>
    <scope>IDENTIFICATION</scope>
</reference>
<keyword evidence="2" id="KW-0547">Nucleotide-binding</keyword>
<dbReference type="KEGG" id="hro:HELRODRAFT_78384"/>
<dbReference type="SUPFAM" id="SSF56112">
    <property type="entry name" value="Protein kinase-like (PK-like)"/>
    <property type="match status" value="1"/>
</dbReference>
<organism evidence="7 8">
    <name type="scientific">Helobdella robusta</name>
    <name type="common">Californian leech</name>
    <dbReference type="NCBI Taxonomy" id="6412"/>
    <lineage>
        <taxon>Eukaryota</taxon>
        <taxon>Metazoa</taxon>
        <taxon>Spiralia</taxon>
        <taxon>Lophotrochozoa</taxon>
        <taxon>Annelida</taxon>
        <taxon>Clitellata</taxon>
        <taxon>Hirudinea</taxon>
        <taxon>Rhynchobdellida</taxon>
        <taxon>Glossiphoniidae</taxon>
        <taxon>Helobdella</taxon>
    </lineage>
</organism>
<dbReference type="InterPro" id="IPR008266">
    <property type="entry name" value="Tyr_kinase_AS"/>
</dbReference>
<accession>T1G3B3</accession>
<dbReference type="InterPro" id="IPR020635">
    <property type="entry name" value="Tyr_kinase_cat_dom"/>
</dbReference>
<keyword evidence="3" id="KW-0479">Metal-binding</keyword>
<evidence type="ECO:0000259" key="5">
    <source>
        <dbReference type="PROSITE" id="PS50011"/>
    </source>
</evidence>
<dbReference type="PIRSF" id="PIRSF000615">
    <property type="entry name" value="TyrPK_CSF1-R"/>
    <property type="match status" value="1"/>
</dbReference>
<dbReference type="GO" id="GO:0005518">
    <property type="term" value="F:collagen binding"/>
    <property type="evidence" value="ECO:0000318"/>
    <property type="project" value="GO_Central"/>
</dbReference>
<dbReference type="Gene3D" id="1.10.510.10">
    <property type="entry name" value="Transferase(Phosphotransferase) domain 1"/>
    <property type="match status" value="1"/>
</dbReference>
<dbReference type="PANTHER" id="PTHR24416:SF580">
    <property type="entry name" value="DISCOIDIN DOMAIN RECEPTOR, ISOFORM F"/>
    <property type="match status" value="1"/>
</dbReference>
<dbReference type="EMBL" id="AMQM01004076">
    <property type="status" value="NOT_ANNOTATED_CDS"/>
    <property type="molecule type" value="Genomic_DNA"/>
</dbReference>
<feature type="domain" description="Protein kinase" evidence="5">
    <location>
        <begin position="1"/>
        <end position="252"/>
    </location>
</feature>
<dbReference type="Gene3D" id="3.30.200.20">
    <property type="entry name" value="Phosphorylase Kinase, domain 1"/>
    <property type="match status" value="1"/>
</dbReference>
<dbReference type="GeneID" id="20215561"/>
<reference evidence="8" key="1">
    <citation type="submission" date="2012-12" db="EMBL/GenBank/DDBJ databases">
        <authorList>
            <person name="Hellsten U."/>
            <person name="Grimwood J."/>
            <person name="Chapman J.A."/>
            <person name="Shapiro H."/>
            <person name="Aerts A."/>
            <person name="Otillar R.P."/>
            <person name="Terry A.Y."/>
            <person name="Boore J.L."/>
            <person name="Simakov O."/>
            <person name="Marletaz F."/>
            <person name="Cho S.-J."/>
            <person name="Edsinger-Gonzales E."/>
            <person name="Havlak P."/>
            <person name="Kuo D.-H."/>
            <person name="Larsson T."/>
            <person name="Lv J."/>
            <person name="Arendt D."/>
            <person name="Savage R."/>
            <person name="Osoegawa K."/>
            <person name="de Jong P."/>
            <person name="Lindberg D.R."/>
            <person name="Seaver E.C."/>
            <person name="Weisblat D.A."/>
            <person name="Putnam N.H."/>
            <person name="Grigoriev I.V."/>
            <person name="Rokhsar D.S."/>
        </authorList>
    </citation>
    <scope>NUCLEOTIDE SEQUENCE</scope>
</reference>
<dbReference type="AlphaFoldDB" id="T1G3B3"/>
<evidence type="ECO:0000313" key="8">
    <source>
        <dbReference type="Proteomes" id="UP000015101"/>
    </source>
</evidence>
<keyword evidence="2" id="KW-0067">ATP-binding</keyword>
<dbReference type="PRINTS" id="PR00109">
    <property type="entry name" value="TYRKINASE"/>
</dbReference>
<reference evidence="6 8" key="2">
    <citation type="journal article" date="2013" name="Nature">
        <title>Insights into bilaterian evolution from three spiralian genomes.</title>
        <authorList>
            <person name="Simakov O."/>
            <person name="Marletaz F."/>
            <person name="Cho S.J."/>
            <person name="Edsinger-Gonzales E."/>
            <person name="Havlak P."/>
            <person name="Hellsten U."/>
            <person name="Kuo D.H."/>
            <person name="Larsson T."/>
            <person name="Lv J."/>
            <person name="Arendt D."/>
            <person name="Savage R."/>
            <person name="Osoegawa K."/>
            <person name="de Jong P."/>
            <person name="Grimwood J."/>
            <person name="Chapman J.A."/>
            <person name="Shapiro H."/>
            <person name="Aerts A."/>
            <person name="Otillar R.P."/>
            <person name="Terry A.Y."/>
            <person name="Boore J.L."/>
            <person name="Grigoriev I.V."/>
            <person name="Lindberg D.R."/>
            <person name="Seaver E.C."/>
            <person name="Weisblat D.A."/>
            <person name="Putnam N.H."/>
            <person name="Rokhsar D.S."/>
        </authorList>
    </citation>
    <scope>NUCLEOTIDE SEQUENCE</scope>
</reference>
<evidence type="ECO:0000256" key="3">
    <source>
        <dbReference type="PIRSR" id="PIRSR000615-3"/>
    </source>
</evidence>
<evidence type="ECO:0000256" key="4">
    <source>
        <dbReference type="SAM" id="MobiDB-lite"/>
    </source>
</evidence>
<dbReference type="EnsemblMetazoa" id="HelroT78384">
    <property type="protein sequence ID" value="HelroP78384"/>
    <property type="gene ID" value="HelroG78384"/>
</dbReference>
<dbReference type="InterPro" id="IPR050122">
    <property type="entry name" value="RTK"/>
</dbReference>
<dbReference type="InParanoid" id="T1G3B3"/>
<dbReference type="GO" id="GO:0010976">
    <property type="term" value="P:positive regulation of neuron projection development"/>
    <property type="evidence" value="ECO:0000318"/>
    <property type="project" value="GO_Central"/>
</dbReference>
<evidence type="ECO:0000313" key="7">
    <source>
        <dbReference type="EnsemblMetazoa" id="HelroP78384"/>
    </source>
</evidence>
<protein>
    <recommendedName>
        <fullName evidence="5">Protein kinase domain-containing protein</fullName>
    </recommendedName>
</protein>
<dbReference type="Pfam" id="PF07714">
    <property type="entry name" value="PK_Tyr_Ser-Thr"/>
    <property type="match status" value="2"/>
</dbReference>
<dbReference type="PROSITE" id="PS00109">
    <property type="entry name" value="PROTEIN_KINASE_TYR"/>
    <property type="match status" value="1"/>
</dbReference>
<dbReference type="PANTHER" id="PTHR24416">
    <property type="entry name" value="TYROSINE-PROTEIN KINASE RECEPTOR"/>
    <property type="match status" value="1"/>
</dbReference>
<feature type="binding site" evidence="2">
    <location>
        <position position="96"/>
    </location>
    <ligand>
        <name>ATP</name>
        <dbReference type="ChEBI" id="CHEBI:30616"/>
    </ligand>
</feature>
<dbReference type="EMBL" id="KB096411">
    <property type="protein sequence ID" value="ESO05105.1"/>
    <property type="molecule type" value="Genomic_DNA"/>
</dbReference>
<dbReference type="CTD" id="20215561"/>
<feature type="binding site" evidence="3">
    <location>
        <position position="110"/>
    </location>
    <ligand>
        <name>Mg(2+)</name>
        <dbReference type="ChEBI" id="CHEBI:18420"/>
    </ligand>
</feature>
<dbReference type="GO" id="GO:0007169">
    <property type="term" value="P:cell surface receptor protein tyrosine kinase signaling pathway"/>
    <property type="evidence" value="ECO:0000318"/>
    <property type="project" value="GO_Central"/>
</dbReference>
<gene>
    <name evidence="7" type="primary">20215561</name>
    <name evidence="6" type="ORF">HELRODRAFT_78384</name>
</gene>
<keyword evidence="8" id="KW-1185">Reference proteome</keyword>
<dbReference type="HOGENOM" id="CLU_000288_7_40_1"/>
<name>T1G3B3_HELRO</name>
<keyword evidence="3" id="KW-0460">Magnesium</keyword>
<proteinExistence type="predicted"/>
<dbReference type="InterPro" id="IPR011009">
    <property type="entry name" value="Kinase-like_dom_sf"/>
</dbReference>
<dbReference type="GO" id="GO:0005524">
    <property type="term" value="F:ATP binding"/>
    <property type="evidence" value="ECO:0007669"/>
    <property type="project" value="UniProtKB-KW"/>
</dbReference>